<dbReference type="PANTHER" id="PTHR36448">
    <property type="entry name" value="BLR7373 PROTEIN"/>
    <property type="match status" value="1"/>
</dbReference>
<organism evidence="3 5">
    <name type="scientific">Pseudomonas soli</name>
    <dbReference type="NCBI Taxonomy" id="1306993"/>
    <lineage>
        <taxon>Bacteria</taxon>
        <taxon>Pseudomonadati</taxon>
        <taxon>Pseudomonadota</taxon>
        <taxon>Gammaproteobacteria</taxon>
        <taxon>Pseudomonadales</taxon>
        <taxon>Pseudomonadaceae</taxon>
        <taxon>Pseudomonas</taxon>
    </lineage>
</organism>
<gene>
    <name evidence="4" type="ORF">K7K07_16620</name>
    <name evidence="3" type="ORF">SAMN05216230_10189</name>
    <name evidence="2" type="ORF">V0R55_11360</name>
</gene>
<proteinExistence type="predicted"/>
<protein>
    <submittedName>
        <fullName evidence="2">Cupin domain-containing protein</fullName>
    </submittedName>
    <submittedName>
        <fullName evidence="3">Uncharacterized protein YjlB</fullName>
    </submittedName>
</protein>
<evidence type="ECO:0000313" key="6">
    <source>
        <dbReference type="Proteomes" id="UP001329505"/>
    </source>
</evidence>
<dbReference type="SUPFAM" id="SSF51182">
    <property type="entry name" value="RmlC-like cupins"/>
    <property type="match status" value="1"/>
</dbReference>
<dbReference type="InterPro" id="IPR013096">
    <property type="entry name" value="Cupin_2"/>
</dbReference>
<feature type="domain" description="Cupin type-2" evidence="1">
    <location>
        <begin position="67"/>
        <end position="120"/>
    </location>
</feature>
<reference evidence="2 6" key="3">
    <citation type="submission" date="2024-01" db="EMBL/GenBank/DDBJ databases">
        <title>Unpublished Manusciprt.</title>
        <authorList>
            <person name="Duman M."/>
            <person name="Valdes E.G."/>
            <person name="Ajmi N."/>
            <person name="Altun S."/>
            <person name="Saticioglu I.B."/>
        </authorList>
    </citation>
    <scope>NUCLEOTIDE SEQUENCE [LARGE SCALE GENOMIC DNA]</scope>
    <source>
        <strain evidence="2 6">139P</strain>
    </source>
</reference>
<dbReference type="Gene3D" id="2.60.120.10">
    <property type="entry name" value="Jelly Rolls"/>
    <property type="match status" value="1"/>
</dbReference>
<dbReference type="Proteomes" id="UP001329505">
    <property type="component" value="Unassembled WGS sequence"/>
</dbReference>
<dbReference type="InterPro" id="IPR011051">
    <property type="entry name" value="RmlC_Cupin_sf"/>
</dbReference>
<dbReference type="Proteomes" id="UP000199221">
    <property type="component" value="Unassembled WGS sequence"/>
</dbReference>
<evidence type="ECO:0000259" key="1">
    <source>
        <dbReference type="Pfam" id="PF07883"/>
    </source>
</evidence>
<dbReference type="EMBL" id="CP083803">
    <property type="protein sequence ID" value="UXZ43694.1"/>
    <property type="molecule type" value="Genomic_DNA"/>
</dbReference>
<dbReference type="InterPro" id="IPR047121">
    <property type="entry name" value="YjiB-like"/>
</dbReference>
<dbReference type="AlphaFoldDB" id="A0A1H8ZCE5"/>
<dbReference type="Pfam" id="PF07883">
    <property type="entry name" value="Cupin_2"/>
    <property type="match status" value="1"/>
</dbReference>
<dbReference type="RefSeq" id="WP_038706150.1">
    <property type="nucleotide sequence ID" value="NZ_CP009365.1"/>
</dbReference>
<dbReference type="KEGG" id="pmos:O165_010130"/>
<dbReference type="InterPro" id="IPR014710">
    <property type="entry name" value="RmlC-like_jellyroll"/>
</dbReference>
<dbReference type="GeneID" id="93678000"/>
<accession>A0A1H8ZCE5</accession>
<reference evidence="4" key="2">
    <citation type="submission" date="2021-08" db="EMBL/GenBank/DDBJ databases">
        <authorList>
            <person name="Yaryura P.M."/>
            <person name="Bianco M.I."/>
            <person name="Morais C."/>
            <person name="Setubal J.C."/>
        </authorList>
    </citation>
    <scope>NUCLEOTIDE SEQUENCE</scope>
    <source>
        <strain evidence="4">AP1</strain>
    </source>
</reference>
<evidence type="ECO:0000313" key="4">
    <source>
        <dbReference type="EMBL" id="UXZ43694.1"/>
    </source>
</evidence>
<name>A0A1H8ZCE5_9PSED</name>
<keyword evidence="6" id="KW-1185">Reference proteome</keyword>
<dbReference type="Proteomes" id="UP001209279">
    <property type="component" value="Chromosome"/>
</dbReference>
<reference evidence="3 5" key="1">
    <citation type="submission" date="2016-10" db="EMBL/GenBank/DDBJ databases">
        <authorList>
            <person name="de Groot N.N."/>
        </authorList>
    </citation>
    <scope>NUCLEOTIDE SEQUENCE [LARGE SCALE GENOMIC DNA]</scope>
    <source>
        <strain evidence="3 5">LMG 27941</strain>
    </source>
</reference>
<dbReference type="PANTHER" id="PTHR36448:SF2">
    <property type="entry name" value="CUPIN TYPE-1 DOMAIN-CONTAINING PROTEIN"/>
    <property type="match status" value="1"/>
</dbReference>
<evidence type="ECO:0000313" key="2">
    <source>
        <dbReference type="EMBL" id="MEE1880761.1"/>
    </source>
</evidence>
<sequence length="174" mass="18769">MFTLDSTTQPQRTLHFADDGATPNSRFAVLLYRLRLAPADDNASAFEALFAAHQWTPLWRDGIFEYQHFHPNAHEVLGVASGQARVTLGGAGGQTLTVKAGNVLVLPAGTGHCCVEHSDDFLVVGAYPLGQEQYAIQRPEDGAHDQALARIAAVPRPAQDPVTGARGALMTLWR</sequence>
<dbReference type="EMBL" id="FOEQ01000001">
    <property type="protein sequence ID" value="SEP62070.1"/>
    <property type="molecule type" value="Genomic_DNA"/>
</dbReference>
<evidence type="ECO:0000313" key="5">
    <source>
        <dbReference type="Proteomes" id="UP000199221"/>
    </source>
</evidence>
<dbReference type="CDD" id="cd02219">
    <property type="entry name" value="cupin_YjlB-like"/>
    <property type="match status" value="1"/>
</dbReference>
<dbReference type="PIRSF" id="PIRSF019307">
    <property type="entry name" value="UCP019307"/>
    <property type="match status" value="1"/>
</dbReference>
<dbReference type="InterPro" id="IPR014500">
    <property type="entry name" value="UCP019307_cupin"/>
</dbReference>
<evidence type="ECO:0000313" key="3">
    <source>
        <dbReference type="EMBL" id="SEP62070.1"/>
    </source>
</evidence>
<dbReference type="EMBL" id="JAZDQQ010000008">
    <property type="protein sequence ID" value="MEE1880761.1"/>
    <property type="molecule type" value="Genomic_DNA"/>
</dbReference>